<dbReference type="InterPro" id="IPR017473">
    <property type="entry name" value="Undecaprenyl-P_gluc_Ptfrase"/>
</dbReference>
<keyword evidence="5 7" id="KW-1133">Transmembrane helix</keyword>
<feature type="transmembrane region" description="Helical" evidence="7">
    <location>
        <begin position="125"/>
        <end position="145"/>
    </location>
</feature>
<evidence type="ECO:0000259" key="8">
    <source>
        <dbReference type="Pfam" id="PF02397"/>
    </source>
</evidence>
<dbReference type="eggNOG" id="COG1086">
    <property type="taxonomic scope" value="Bacteria"/>
</dbReference>
<dbReference type="KEGG" id="cag:Cagg_1637"/>
<comment type="similarity">
    <text evidence="2">Belongs to the bacterial sugar transferase family.</text>
</comment>
<evidence type="ECO:0000256" key="2">
    <source>
        <dbReference type="ARBA" id="ARBA00006464"/>
    </source>
</evidence>
<reference evidence="9" key="1">
    <citation type="submission" date="2008-12" db="EMBL/GenBank/DDBJ databases">
        <title>Complete sequence of Chloroflexus aggregans DSM 9485.</title>
        <authorList>
            <consortium name="US DOE Joint Genome Institute"/>
            <person name="Lucas S."/>
            <person name="Copeland A."/>
            <person name="Lapidus A."/>
            <person name="Glavina del Rio T."/>
            <person name="Dalin E."/>
            <person name="Tice H."/>
            <person name="Pitluck S."/>
            <person name="Foster B."/>
            <person name="Larimer F."/>
            <person name="Land M."/>
            <person name="Hauser L."/>
            <person name="Kyrpides N."/>
            <person name="Mikhailova N."/>
            <person name="Bryant D."/>
            <person name="Richardson P."/>
        </authorList>
    </citation>
    <scope>NUCLEOTIDE SEQUENCE</scope>
    <source>
        <strain evidence="9">DSM 9485</strain>
    </source>
</reference>
<feature type="transmembrane region" description="Helical" evidence="7">
    <location>
        <begin position="12"/>
        <end position="32"/>
    </location>
</feature>
<keyword evidence="10" id="KW-1185">Reference proteome</keyword>
<dbReference type="PANTHER" id="PTHR30576:SF0">
    <property type="entry name" value="UNDECAPRENYL-PHOSPHATE N-ACETYLGALACTOSAMINYL 1-PHOSPHATE TRANSFERASE-RELATED"/>
    <property type="match status" value="1"/>
</dbReference>
<feature type="transmembrane region" description="Helical" evidence="7">
    <location>
        <begin position="84"/>
        <end position="105"/>
    </location>
</feature>
<comment type="subcellular location">
    <subcellularLocation>
        <location evidence="1">Membrane</location>
        <topology evidence="1">Multi-pass membrane protein</topology>
    </subcellularLocation>
</comment>
<accession>B8GA23</accession>
<dbReference type="SUPFAM" id="SSF51735">
    <property type="entry name" value="NAD(P)-binding Rossmann-fold domains"/>
    <property type="match status" value="1"/>
</dbReference>
<name>B8GA23_CHLAD</name>
<evidence type="ECO:0000313" key="10">
    <source>
        <dbReference type="Proteomes" id="UP000002508"/>
    </source>
</evidence>
<dbReference type="NCBIfam" id="TIGR03023">
    <property type="entry name" value="WcaJ_sugtrans"/>
    <property type="match status" value="1"/>
</dbReference>
<keyword evidence="4 7" id="KW-0812">Transmembrane</keyword>
<dbReference type="Gene3D" id="3.40.50.720">
    <property type="entry name" value="NAD(P)-binding Rossmann-like Domain"/>
    <property type="match status" value="1"/>
</dbReference>
<gene>
    <name evidence="9" type="ordered locus">Cagg_1637</name>
</gene>
<keyword evidence="6 7" id="KW-0472">Membrane</keyword>
<dbReference type="PANTHER" id="PTHR30576">
    <property type="entry name" value="COLANIC BIOSYNTHESIS UDP-GLUCOSE LIPID CARRIER TRANSFERASE"/>
    <property type="match status" value="1"/>
</dbReference>
<evidence type="ECO:0000313" key="9">
    <source>
        <dbReference type="EMBL" id="ACL24538.1"/>
    </source>
</evidence>
<evidence type="ECO:0000256" key="3">
    <source>
        <dbReference type="ARBA" id="ARBA00022679"/>
    </source>
</evidence>
<dbReference type="EC" id="2.7.8.6" evidence="9"/>
<dbReference type="GO" id="GO:0016020">
    <property type="term" value="C:membrane"/>
    <property type="evidence" value="ECO:0007669"/>
    <property type="project" value="UniProtKB-SubCell"/>
</dbReference>
<evidence type="ECO:0000256" key="4">
    <source>
        <dbReference type="ARBA" id="ARBA00022692"/>
    </source>
</evidence>
<dbReference type="InterPro" id="IPR017475">
    <property type="entry name" value="EPS_sugar_tfrase"/>
</dbReference>
<dbReference type="eggNOG" id="COG2148">
    <property type="taxonomic scope" value="Bacteria"/>
</dbReference>
<protein>
    <submittedName>
        <fullName evidence="9">Undecaprenyl-phosphate glucose phosphotransferase</fullName>
        <ecNumber evidence="9">2.7.8.6</ecNumber>
    </submittedName>
</protein>
<feature type="transmembrane region" description="Helical" evidence="7">
    <location>
        <begin position="52"/>
        <end position="72"/>
    </location>
</feature>
<evidence type="ECO:0000256" key="5">
    <source>
        <dbReference type="ARBA" id="ARBA00022989"/>
    </source>
</evidence>
<feature type="domain" description="Bacterial sugar transferase" evidence="8">
    <location>
        <begin position="288"/>
        <end position="467"/>
    </location>
</feature>
<organism evidence="9 10">
    <name type="scientific">Chloroflexus aggregans (strain MD-66 / DSM 9485)</name>
    <dbReference type="NCBI Taxonomy" id="326427"/>
    <lineage>
        <taxon>Bacteria</taxon>
        <taxon>Bacillati</taxon>
        <taxon>Chloroflexota</taxon>
        <taxon>Chloroflexia</taxon>
        <taxon>Chloroflexales</taxon>
        <taxon>Chloroflexineae</taxon>
        <taxon>Chloroflexaceae</taxon>
        <taxon>Chloroflexus</taxon>
    </lineage>
</organism>
<keyword evidence="3 9" id="KW-0808">Transferase</keyword>
<dbReference type="GO" id="GO:0047360">
    <property type="term" value="F:undecaprenyl-phosphate galactose phosphotransferase activity"/>
    <property type="evidence" value="ECO:0007669"/>
    <property type="project" value="UniProtKB-EC"/>
</dbReference>
<dbReference type="Proteomes" id="UP000002508">
    <property type="component" value="Chromosome"/>
</dbReference>
<dbReference type="HOGENOM" id="CLU_024920_0_1_0"/>
<proteinExistence type="inferred from homology"/>
<dbReference type="NCBIfam" id="TIGR03025">
    <property type="entry name" value="EPS_sugtrans"/>
    <property type="match status" value="1"/>
</dbReference>
<dbReference type="Pfam" id="PF13727">
    <property type="entry name" value="CoA_binding_3"/>
    <property type="match status" value="1"/>
</dbReference>
<evidence type="ECO:0000256" key="6">
    <source>
        <dbReference type="ARBA" id="ARBA00023136"/>
    </source>
</evidence>
<sequence>MRPRAWRALLRLLLVVFDLVALNLAAQMAYALGADSLVAAGFRPPADPLTPLRLTVVGTLIALIVFASHGLYEMKRGASRLDEAVKVVTAVSFTLVLVIFVNALIGEFGGEELPWTRDILFQGWLLAVGFCLVGRFIHRVMVYVLRRYFDIDTRRVLIVGAREPGRLVWNTIRRRPELGYRVQGFLSDTVPIGEVVDGLPVLGRTEHICRAIRATRADEVIIALSGRSSQDLVEVIALAEDESVAIKVYPDTFQLITNNGVSIGDLRDLPLVSVKNAALDNPLNRVLKRGLDLVVASLVLLFAAPLMLLIALAIRLESRGPIFFLQERVGLDGQPFWMIKFRTMRPDAEKFGTWTVQNDPRVTRVGRWLRRTSLDELPQLINVLIGEMSIVGPRPEQAHWVAQFRQQIPRYMRRHKEKAGLTGWAQVNGLRGDTSIEERTRYDLYYVENWSLLFDIKIILRTIINFITGRQENAY</sequence>
<dbReference type="Pfam" id="PF02397">
    <property type="entry name" value="Bac_transf"/>
    <property type="match status" value="1"/>
</dbReference>
<dbReference type="STRING" id="326427.Cagg_1637"/>
<dbReference type="AlphaFoldDB" id="B8GA23"/>
<feature type="transmembrane region" description="Helical" evidence="7">
    <location>
        <begin position="293"/>
        <end position="314"/>
    </location>
</feature>
<evidence type="ECO:0000256" key="1">
    <source>
        <dbReference type="ARBA" id="ARBA00004141"/>
    </source>
</evidence>
<evidence type="ECO:0000256" key="7">
    <source>
        <dbReference type="SAM" id="Phobius"/>
    </source>
</evidence>
<dbReference type="InterPro" id="IPR036291">
    <property type="entry name" value="NAD(P)-bd_dom_sf"/>
</dbReference>
<dbReference type="EMBL" id="CP001337">
    <property type="protein sequence ID" value="ACL24538.1"/>
    <property type="molecule type" value="Genomic_DNA"/>
</dbReference>
<dbReference type="InterPro" id="IPR003362">
    <property type="entry name" value="Bact_transf"/>
</dbReference>